<dbReference type="Proteomes" id="UP000788153">
    <property type="component" value="Unassembled WGS sequence"/>
</dbReference>
<reference evidence="2 3" key="1">
    <citation type="submission" date="2020-03" db="EMBL/GenBank/DDBJ databases">
        <title>Genomic Encyclopedia of Type Strains, Phase IV (KMG-IV): sequencing the most valuable type-strain genomes for metagenomic binning, comparative biology and taxonomic classification.</title>
        <authorList>
            <person name="Goeker M."/>
        </authorList>
    </citation>
    <scope>NUCLEOTIDE SEQUENCE [LARGE SCALE GENOMIC DNA]</scope>
    <source>
        <strain evidence="2 3">DSM 22753</strain>
    </source>
</reference>
<gene>
    <name evidence="2" type="ORF">FHT01_001975</name>
</gene>
<organism evidence="2 3">
    <name type="scientific">Sphingomonas japonica</name>
    <dbReference type="NCBI Taxonomy" id="511662"/>
    <lineage>
        <taxon>Bacteria</taxon>
        <taxon>Pseudomonadati</taxon>
        <taxon>Pseudomonadota</taxon>
        <taxon>Alphaproteobacteria</taxon>
        <taxon>Sphingomonadales</taxon>
        <taxon>Sphingomonadaceae</taxon>
        <taxon>Sphingomonas</taxon>
    </lineage>
</organism>
<dbReference type="RefSeq" id="WP_140046794.1">
    <property type="nucleotide sequence ID" value="NZ_BAAAEV010000001.1"/>
</dbReference>
<evidence type="ECO:0000256" key="1">
    <source>
        <dbReference type="SAM" id="SignalP"/>
    </source>
</evidence>
<comment type="caution">
    <text evidence="2">The sequence shown here is derived from an EMBL/GenBank/DDBJ whole genome shotgun (WGS) entry which is preliminary data.</text>
</comment>
<sequence>MRNLPILLAAVALSTSLAACKPETETVTTRAPDPLADEKAKAAPVELPPPVKASVTFRCQPGNVLRYVDFFQGDTQANYRAEQGDTPIRLKAPAAGEPFTAEGITVTGGPNKATIAETGQGELSCSA</sequence>
<evidence type="ECO:0008006" key="4">
    <source>
        <dbReference type="Google" id="ProtNLM"/>
    </source>
</evidence>
<name>A0ABX0U1T1_9SPHN</name>
<accession>A0ABX0U1T1</accession>
<feature type="chain" id="PRO_5045067095" description="Membrane-bound lysozyme-inhibitor of c-type lysozyme" evidence="1">
    <location>
        <begin position="19"/>
        <end position="127"/>
    </location>
</feature>
<proteinExistence type="predicted"/>
<evidence type="ECO:0000313" key="3">
    <source>
        <dbReference type="Proteomes" id="UP000788153"/>
    </source>
</evidence>
<keyword evidence="1" id="KW-0732">Signal</keyword>
<keyword evidence="3" id="KW-1185">Reference proteome</keyword>
<protein>
    <recommendedName>
        <fullName evidence="4">Membrane-bound lysozyme-inhibitor of c-type lysozyme</fullName>
    </recommendedName>
</protein>
<feature type="signal peptide" evidence="1">
    <location>
        <begin position="1"/>
        <end position="18"/>
    </location>
</feature>
<evidence type="ECO:0000313" key="2">
    <source>
        <dbReference type="EMBL" id="NIJ24433.1"/>
    </source>
</evidence>
<dbReference type="PROSITE" id="PS51257">
    <property type="entry name" value="PROKAR_LIPOPROTEIN"/>
    <property type="match status" value="1"/>
</dbReference>
<dbReference type="EMBL" id="JAASQP010000001">
    <property type="protein sequence ID" value="NIJ24433.1"/>
    <property type="molecule type" value="Genomic_DNA"/>
</dbReference>